<evidence type="ECO:0000313" key="4">
    <source>
        <dbReference type="EMBL" id="PKV62613.1"/>
    </source>
</evidence>
<sequence length="402" mass="46251">MSFTKLLHKITLILVLEIVLVANICADTTPLTFILDRELLKRNKYEIRTGNEIYLTALSDLVLAADNVLNNPPYTVVNKTIIPPSGNKHDYFSLAPYWWPDPTKRNGRPYKQKDGRTNPEANVIKDKFYVASLSKDIQLLGLTYYYTEDEKYARKATELLRVFFIDRATRMNPNLNYGQAILGVNDGRSVALIETQHFVNLIDGVQLVAGSDSWTPKDHEALTNWFSQFYKWMLNSSIGKEGIKSDNNIGTYYDIQIITYALFTENKSFAKSYLINNVMKRIDVQFDKDGSQPLELKRTKSWTYCIKNIRGWMMLANLGAVTGVDIWNYRTSSGKSLEQGILWLLPYAAGDKKWDYEEIRSVNLDWFIPIARTSLPVYKNVRLASYLSHKTLTSRSKKELLM</sequence>
<evidence type="ECO:0000313" key="5">
    <source>
        <dbReference type="Proteomes" id="UP000233782"/>
    </source>
</evidence>
<dbReference type="SUPFAM" id="SSF48230">
    <property type="entry name" value="Chondroitin AC/alginate lyase"/>
    <property type="match status" value="1"/>
</dbReference>
<dbReference type="Proteomes" id="UP000233782">
    <property type="component" value="Unassembled WGS sequence"/>
</dbReference>
<comment type="caution">
    <text evidence="4">The sequence shown here is derived from an EMBL/GenBank/DDBJ whole genome shotgun (WGS) entry which is preliminary data.</text>
</comment>
<evidence type="ECO:0000259" key="3">
    <source>
        <dbReference type="Pfam" id="PF05426"/>
    </source>
</evidence>
<dbReference type="InterPro" id="IPR008929">
    <property type="entry name" value="Chondroitin_lyas"/>
</dbReference>
<organism evidence="4 5">
    <name type="scientific">Pontibacter ramchanderi</name>
    <dbReference type="NCBI Taxonomy" id="1179743"/>
    <lineage>
        <taxon>Bacteria</taxon>
        <taxon>Pseudomonadati</taxon>
        <taxon>Bacteroidota</taxon>
        <taxon>Cytophagia</taxon>
        <taxon>Cytophagales</taxon>
        <taxon>Hymenobacteraceae</taxon>
        <taxon>Pontibacter</taxon>
    </lineage>
</organism>
<dbReference type="Gene3D" id="1.50.10.100">
    <property type="entry name" value="Chondroitin AC/alginate lyase"/>
    <property type="match status" value="1"/>
</dbReference>
<dbReference type="GO" id="GO:0042597">
    <property type="term" value="C:periplasmic space"/>
    <property type="evidence" value="ECO:0007669"/>
    <property type="project" value="InterPro"/>
</dbReference>
<dbReference type="AlphaFoldDB" id="A0A2N3U790"/>
<gene>
    <name evidence="4" type="ORF">BD749_3492</name>
</gene>
<dbReference type="OrthoDB" id="7210452at2"/>
<feature type="domain" description="Alginate lyase" evidence="3">
    <location>
        <begin position="77"/>
        <end position="354"/>
    </location>
</feature>
<proteinExistence type="predicted"/>
<keyword evidence="5" id="KW-1185">Reference proteome</keyword>
<accession>A0A2N3U790</accession>
<name>A0A2N3U790_9BACT</name>
<keyword evidence="1" id="KW-0732">Signal</keyword>
<evidence type="ECO:0000256" key="2">
    <source>
        <dbReference type="ARBA" id="ARBA00023239"/>
    </source>
</evidence>
<dbReference type="RefSeq" id="WP_101446768.1">
    <property type="nucleotide sequence ID" value="NZ_PJMU01000004.1"/>
</dbReference>
<dbReference type="Pfam" id="PF05426">
    <property type="entry name" value="Alginate_lyase"/>
    <property type="match status" value="1"/>
</dbReference>
<protein>
    <submittedName>
        <fullName evidence="4">Alginate lyase</fullName>
    </submittedName>
</protein>
<dbReference type="EMBL" id="PJMU01000004">
    <property type="protein sequence ID" value="PKV62613.1"/>
    <property type="molecule type" value="Genomic_DNA"/>
</dbReference>
<dbReference type="InterPro" id="IPR008397">
    <property type="entry name" value="Alginate_lyase_dom"/>
</dbReference>
<dbReference type="GO" id="GO:0016829">
    <property type="term" value="F:lyase activity"/>
    <property type="evidence" value="ECO:0007669"/>
    <property type="project" value="UniProtKB-KW"/>
</dbReference>
<keyword evidence="2 4" id="KW-0456">Lyase</keyword>
<evidence type="ECO:0000256" key="1">
    <source>
        <dbReference type="ARBA" id="ARBA00022729"/>
    </source>
</evidence>
<reference evidence="4 5" key="1">
    <citation type="submission" date="2017-12" db="EMBL/GenBank/DDBJ databases">
        <title>Genomic Encyclopedia of Type Strains, Phase III (KMG-III): the genomes of soil and plant-associated and newly described type strains.</title>
        <authorList>
            <person name="Whitman W."/>
        </authorList>
    </citation>
    <scope>NUCLEOTIDE SEQUENCE [LARGE SCALE GENOMIC DNA]</scope>
    <source>
        <strain evidence="4 5">LP43</strain>
    </source>
</reference>